<dbReference type="Pfam" id="PF00575">
    <property type="entry name" value="S1"/>
    <property type="match status" value="6"/>
</dbReference>
<dbReference type="CDD" id="cd04465">
    <property type="entry name" value="S1_RPS1_repeat_ec2_hs2"/>
    <property type="match status" value="1"/>
</dbReference>
<dbReference type="InterPro" id="IPR000110">
    <property type="entry name" value="Ribosomal_bS1"/>
</dbReference>
<dbReference type="GO" id="GO:0022627">
    <property type="term" value="C:cytosolic small ribosomal subunit"/>
    <property type="evidence" value="ECO:0007669"/>
    <property type="project" value="TreeGrafter"/>
</dbReference>
<organism evidence="9 10">
    <name type="scientific">Cysteiniphilum litorale</name>
    <dbReference type="NCBI Taxonomy" id="2056700"/>
    <lineage>
        <taxon>Bacteria</taxon>
        <taxon>Pseudomonadati</taxon>
        <taxon>Pseudomonadota</taxon>
        <taxon>Gammaproteobacteria</taxon>
        <taxon>Thiotrichales</taxon>
        <taxon>Fastidiosibacteraceae</taxon>
        <taxon>Cysteiniphilum</taxon>
    </lineage>
</organism>
<evidence type="ECO:0000256" key="1">
    <source>
        <dbReference type="ARBA" id="ARBA00006767"/>
    </source>
</evidence>
<dbReference type="SMART" id="SM00316">
    <property type="entry name" value="S1"/>
    <property type="match status" value="6"/>
</dbReference>
<dbReference type="PRINTS" id="PR00681">
    <property type="entry name" value="RIBOSOMALS1"/>
</dbReference>
<feature type="domain" description="S1 motif" evidence="8">
    <location>
        <begin position="192"/>
        <end position="260"/>
    </location>
</feature>
<keyword evidence="2" id="KW-0677">Repeat</keyword>
<dbReference type="SUPFAM" id="SSF50249">
    <property type="entry name" value="Nucleic acid-binding proteins"/>
    <property type="match status" value="6"/>
</dbReference>
<dbReference type="RefSeq" id="WP_117001234.1">
    <property type="nucleotide sequence ID" value="NZ_BMJS01000001.1"/>
</dbReference>
<dbReference type="PANTHER" id="PTHR10724">
    <property type="entry name" value="30S RIBOSOMAL PROTEIN S1"/>
    <property type="match status" value="1"/>
</dbReference>
<dbReference type="NCBIfam" id="NF004954">
    <property type="entry name" value="PRK06299.1-4"/>
    <property type="match status" value="1"/>
</dbReference>
<evidence type="ECO:0000256" key="3">
    <source>
        <dbReference type="ARBA" id="ARBA00022884"/>
    </source>
</evidence>
<dbReference type="GO" id="GO:0003735">
    <property type="term" value="F:structural constituent of ribosome"/>
    <property type="evidence" value="ECO:0007669"/>
    <property type="project" value="InterPro"/>
</dbReference>
<dbReference type="GO" id="GO:0003729">
    <property type="term" value="F:mRNA binding"/>
    <property type="evidence" value="ECO:0007669"/>
    <property type="project" value="TreeGrafter"/>
</dbReference>
<dbReference type="PROSITE" id="PS50126">
    <property type="entry name" value="S1"/>
    <property type="match status" value="6"/>
</dbReference>
<dbReference type="EMBL" id="BMJS01000001">
    <property type="protein sequence ID" value="GGF88061.1"/>
    <property type="molecule type" value="Genomic_DNA"/>
</dbReference>
<dbReference type="InterPro" id="IPR012340">
    <property type="entry name" value="NA-bd_OB-fold"/>
</dbReference>
<keyword evidence="3" id="KW-0694">RNA-binding</keyword>
<sequence>MTENFKDLFEASLKETEMRVGKIIKATIVAIDREFAWIDAGLKSESIVSLDQFKNDQGEIEVQIGDQVDVVLDALDNSNGETRLSREKAKRIEVWDALEKACDDQETVLGRITNHVRGGYTVEVKGLRAFLPGSLVDVRPLRDISHLEDKDIELKIVKLDTKRNNIVVSRRAVIEAETQEDREALFEKLSEGSVVKGVVKNITDFGAFIDLGGVDGLLHITDMSWSRIKHPSDMLALGDEIDIKIIKFDNDKGRISLGIKQLGEDPWASVAEELAVGTKLMGKITNITDYGCFVKLKEGIEGLVHTSEMDWTNKNANPHKLVSLGQEVEVMVLEVDASRHRISLGMKQCIINPWQAFADAHKPGDKVNGKIRSITDFGIFIGLDGNIDGLVHISDVAWNKAEDVVKQLKKGEDIEAVMLSVDIERERIALGIKQLSDDPFTQYTSANDKGAKVTGVITAVQQNGANVELAPEVEGFIRVADISREHVEDARHVLKVGQEIEARVSNIDTKRRSINLSIKGLDEDMEKTAKTNYKAEQMAPTTIGDLIKEKLNK</sequence>
<feature type="domain" description="S1 motif" evidence="8">
    <location>
        <begin position="277"/>
        <end position="347"/>
    </location>
</feature>
<dbReference type="FunFam" id="2.40.50.140:FF:000011">
    <property type="entry name" value="30S ribosomal protein S1"/>
    <property type="match status" value="1"/>
</dbReference>
<evidence type="ECO:0000256" key="2">
    <source>
        <dbReference type="ARBA" id="ARBA00022737"/>
    </source>
</evidence>
<evidence type="ECO:0000256" key="7">
    <source>
        <dbReference type="ARBA" id="ARBA00035517"/>
    </source>
</evidence>
<dbReference type="CDD" id="cd05691">
    <property type="entry name" value="S1_RPS1_repeat_ec6"/>
    <property type="match status" value="1"/>
</dbReference>
<dbReference type="Gene3D" id="2.40.50.140">
    <property type="entry name" value="Nucleic acid-binding proteins"/>
    <property type="match status" value="6"/>
</dbReference>
<reference evidence="9" key="2">
    <citation type="submission" date="2020-09" db="EMBL/GenBank/DDBJ databases">
        <authorList>
            <person name="Sun Q."/>
            <person name="Zhou Y."/>
        </authorList>
    </citation>
    <scope>NUCLEOTIDE SEQUENCE</scope>
    <source>
        <strain evidence="9">CGMCC 1.15758</strain>
    </source>
</reference>
<keyword evidence="10" id="KW-1185">Reference proteome</keyword>
<feature type="domain" description="S1 motif" evidence="8">
    <location>
        <begin position="105"/>
        <end position="171"/>
    </location>
</feature>
<dbReference type="FunFam" id="2.40.50.140:FF:000018">
    <property type="entry name" value="30S ribosomal protein S1"/>
    <property type="match status" value="1"/>
</dbReference>
<dbReference type="GO" id="GO:0006412">
    <property type="term" value="P:translation"/>
    <property type="evidence" value="ECO:0007669"/>
    <property type="project" value="InterPro"/>
</dbReference>
<dbReference type="CDD" id="cd05688">
    <property type="entry name" value="S1_RPS1_repeat_ec3"/>
    <property type="match status" value="1"/>
</dbReference>
<comment type="caution">
    <text evidence="9">The sequence shown here is derived from an EMBL/GenBank/DDBJ whole genome shotgun (WGS) entry which is preliminary data.</text>
</comment>
<dbReference type="OrthoDB" id="9804077at2"/>
<dbReference type="InterPro" id="IPR003029">
    <property type="entry name" value="S1_domain"/>
</dbReference>
<dbReference type="NCBIfam" id="TIGR00717">
    <property type="entry name" value="rpsA"/>
    <property type="match status" value="1"/>
</dbReference>
<keyword evidence="5" id="KW-0687">Ribonucleoprotein</keyword>
<evidence type="ECO:0000256" key="6">
    <source>
        <dbReference type="ARBA" id="ARBA00035293"/>
    </source>
</evidence>
<evidence type="ECO:0000313" key="10">
    <source>
        <dbReference type="Proteomes" id="UP000636949"/>
    </source>
</evidence>
<dbReference type="AlphaFoldDB" id="A0A8J3E7Q0"/>
<accession>A0A8J3E7Q0</accession>
<evidence type="ECO:0000256" key="5">
    <source>
        <dbReference type="ARBA" id="ARBA00023274"/>
    </source>
</evidence>
<dbReference type="InterPro" id="IPR050437">
    <property type="entry name" value="Ribos_protein_bS1-like"/>
</dbReference>
<feature type="domain" description="S1 motif" evidence="8">
    <location>
        <begin position="450"/>
        <end position="519"/>
    </location>
</feature>
<evidence type="ECO:0000313" key="9">
    <source>
        <dbReference type="EMBL" id="GGF88061.1"/>
    </source>
</evidence>
<dbReference type="Proteomes" id="UP000636949">
    <property type="component" value="Unassembled WGS sequence"/>
</dbReference>
<dbReference type="PANTHER" id="PTHR10724:SF7">
    <property type="entry name" value="SMALL RIBOSOMAL SUBUNIT PROTEIN BS1C"/>
    <property type="match status" value="1"/>
</dbReference>
<gene>
    <name evidence="9" type="primary">rpsA</name>
    <name evidence="9" type="ORF">GCM10010995_01590</name>
</gene>
<feature type="domain" description="S1 motif" evidence="8">
    <location>
        <begin position="21"/>
        <end position="87"/>
    </location>
</feature>
<name>A0A8J3E7Q0_9GAMM</name>
<evidence type="ECO:0000256" key="4">
    <source>
        <dbReference type="ARBA" id="ARBA00022980"/>
    </source>
</evidence>
<evidence type="ECO:0000259" key="8">
    <source>
        <dbReference type="PROSITE" id="PS50126"/>
    </source>
</evidence>
<reference evidence="9" key="1">
    <citation type="journal article" date="2014" name="Int. J. Syst. Evol. Microbiol.">
        <title>Complete genome sequence of Corynebacterium casei LMG S-19264T (=DSM 44701T), isolated from a smear-ripened cheese.</title>
        <authorList>
            <consortium name="US DOE Joint Genome Institute (JGI-PGF)"/>
            <person name="Walter F."/>
            <person name="Albersmeier A."/>
            <person name="Kalinowski J."/>
            <person name="Ruckert C."/>
        </authorList>
    </citation>
    <scope>NUCLEOTIDE SEQUENCE</scope>
    <source>
        <strain evidence="9">CGMCC 1.15758</strain>
    </source>
</reference>
<proteinExistence type="inferred from homology"/>
<keyword evidence="4 9" id="KW-0689">Ribosomal protein</keyword>
<dbReference type="NCBIfam" id="NF004952">
    <property type="entry name" value="PRK06299.1-2"/>
    <property type="match status" value="1"/>
</dbReference>
<comment type="similarity">
    <text evidence="1">Belongs to the bacterial ribosomal protein bS1 family.</text>
</comment>
<dbReference type="InterPro" id="IPR035104">
    <property type="entry name" value="Ribosomal_protein_S1-like"/>
</dbReference>
<protein>
    <recommendedName>
        <fullName evidence="6">Small ribosomal subunit protein bS1</fullName>
    </recommendedName>
    <alternativeName>
        <fullName evidence="7">30S ribosomal protein S1</fullName>
    </alternativeName>
</protein>
<feature type="domain" description="S1 motif" evidence="8">
    <location>
        <begin position="364"/>
        <end position="433"/>
    </location>
</feature>
<dbReference type="FunFam" id="2.40.50.140:FF:000021">
    <property type="entry name" value="30S ribosomal protein S1"/>
    <property type="match status" value="1"/>
</dbReference>